<evidence type="ECO:0008006" key="3">
    <source>
        <dbReference type="Google" id="ProtNLM"/>
    </source>
</evidence>
<proteinExistence type="predicted"/>
<reference evidence="1 2" key="1">
    <citation type="submission" date="2023-07" db="EMBL/GenBank/DDBJ databases">
        <title>Genomic Encyclopedia of Type Strains, Phase IV (KMG-IV): sequencing the most valuable type-strain genomes for metagenomic binning, comparative biology and taxonomic classification.</title>
        <authorList>
            <person name="Goeker M."/>
        </authorList>
    </citation>
    <scope>NUCLEOTIDE SEQUENCE [LARGE SCALE GENOMIC DNA]</scope>
    <source>
        <strain evidence="1 2">DSM 19013</strain>
    </source>
</reference>
<name>A0ABU0HWX2_9HYPH</name>
<comment type="caution">
    <text evidence="1">The sequence shown here is derived from an EMBL/GenBank/DDBJ whole genome shotgun (WGS) entry which is preliminary data.</text>
</comment>
<evidence type="ECO:0000313" key="1">
    <source>
        <dbReference type="EMBL" id="MDQ0446842.1"/>
    </source>
</evidence>
<dbReference type="InterPro" id="IPR031485">
    <property type="entry name" value="CBP_BcsS"/>
</dbReference>
<organism evidence="1 2">
    <name type="scientific">Methylobacterium aerolatum</name>
    <dbReference type="NCBI Taxonomy" id="418708"/>
    <lineage>
        <taxon>Bacteria</taxon>
        <taxon>Pseudomonadati</taxon>
        <taxon>Pseudomonadota</taxon>
        <taxon>Alphaproteobacteria</taxon>
        <taxon>Hyphomicrobiales</taxon>
        <taxon>Methylobacteriaceae</taxon>
        <taxon>Methylobacterium</taxon>
    </lineage>
</organism>
<accession>A0ABU0HWX2</accession>
<dbReference type="Proteomes" id="UP001231124">
    <property type="component" value="Unassembled WGS sequence"/>
</dbReference>
<sequence length="226" mass="24177">MLVPAWGDLSRRAEASDAELDRVVFGSLEAGTSSFNTSGFKIALKESGPALIVSLGGGARRERIGTVDGGTAEIGRTVATASGVLGYQWYREEGVVGLFAGPEATLTIVSDGENFVRRTVRTGLRVQAEAWLRPSEATLFQGSLVAGTARTSVWARAAGGFRLKETYLGPEIGLYADATGYRKWFFGLHVTDLAIAGLHLRLSAGGQVTPERQLGPYLGLATWREW</sequence>
<protein>
    <recommendedName>
        <fullName evidence="3">Cellulose biosynthesis protein BcsS</fullName>
    </recommendedName>
</protein>
<gene>
    <name evidence="1" type="ORF">QO012_001333</name>
</gene>
<dbReference type="Pfam" id="PF17036">
    <property type="entry name" value="CBP_BcsS"/>
    <property type="match status" value="1"/>
</dbReference>
<dbReference type="EMBL" id="JAUSVP010000003">
    <property type="protein sequence ID" value="MDQ0446842.1"/>
    <property type="molecule type" value="Genomic_DNA"/>
</dbReference>
<keyword evidence="2" id="KW-1185">Reference proteome</keyword>
<evidence type="ECO:0000313" key="2">
    <source>
        <dbReference type="Proteomes" id="UP001231124"/>
    </source>
</evidence>
<dbReference type="RefSeq" id="WP_238201608.1">
    <property type="nucleotide sequence ID" value="NZ_BPQE01000004.1"/>
</dbReference>